<gene>
    <name evidence="9" type="ORF">Bhyg_08654</name>
</gene>
<reference evidence="9" key="1">
    <citation type="submission" date="2022-07" db="EMBL/GenBank/DDBJ databases">
        <authorList>
            <person name="Trinca V."/>
            <person name="Uliana J.V.C."/>
            <person name="Torres T.T."/>
            <person name="Ward R.J."/>
            <person name="Monesi N."/>
        </authorList>
    </citation>
    <scope>NUCLEOTIDE SEQUENCE</scope>
    <source>
        <strain evidence="9">HSMRA1968</strain>
        <tissue evidence="9">Whole embryos</tissue>
    </source>
</reference>
<name>A0A9Q0N6T8_9DIPT</name>
<dbReference type="AlphaFoldDB" id="A0A9Q0N6T8"/>
<feature type="domain" description="Attacin C-terminal" evidence="8">
    <location>
        <begin position="16"/>
        <end position="75"/>
    </location>
</feature>
<sequence>MGQYGKSHERIKRQIDLDLSVEHEEDIGTDIEAVLNGNIWRSEDGKSSLDANARYNQHFDEFGNNGGTFRVGLKFIFDV</sequence>
<dbReference type="InterPro" id="IPR005521">
    <property type="entry name" value="Attacin_C"/>
</dbReference>
<keyword evidence="6" id="KW-0391">Immunity</keyword>
<comment type="subcellular location">
    <subcellularLocation>
        <location evidence="1">Secreted</location>
    </subcellularLocation>
</comment>
<dbReference type="Proteomes" id="UP001151699">
    <property type="component" value="Chromosome B"/>
</dbReference>
<evidence type="ECO:0000256" key="6">
    <source>
        <dbReference type="ARBA" id="ARBA00022859"/>
    </source>
</evidence>
<keyword evidence="7" id="KW-0044">Antibiotic</keyword>
<keyword evidence="10" id="KW-1185">Reference proteome</keyword>
<comment type="caution">
    <text evidence="9">The sequence shown here is derived from an EMBL/GenBank/DDBJ whole genome shotgun (WGS) entry which is preliminary data.</text>
</comment>
<evidence type="ECO:0000256" key="3">
    <source>
        <dbReference type="ARBA" id="ARBA00022525"/>
    </source>
</evidence>
<evidence type="ECO:0000313" key="9">
    <source>
        <dbReference type="EMBL" id="KAJ6643689.1"/>
    </source>
</evidence>
<accession>A0A9Q0N6T8</accession>
<evidence type="ECO:0000256" key="5">
    <source>
        <dbReference type="ARBA" id="ARBA00022588"/>
    </source>
</evidence>
<keyword evidence="4" id="KW-0929">Antimicrobial</keyword>
<dbReference type="GO" id="GO:0042742">
    <property type="term" value="P:defense response to bacterium"/>
    <property type="evidence" value="ECO:0007669"/>
    <property type="project" value="UniProtKB-KW"/>
</dbReference>
<evidence type="ECO:0000259" key="8">
    <source>
        <dbReference type="Pfam" id="PF03769"/>
    </source>
</evidence>
<proteinExistence type="inferred from homology"/>
<dbReference type="OrthoDB" id="8117451at2759"/>
<evidence type="ECO:0000256" key="4">
    <source>
        <dbReference type="ARBA" id="ARBA00022529"/>
    </source>
</evidence>
<dbReference type="GO" id="GO:0045087">
    <property type="term" value="P:innate immune response"/>
    <property type="evidence" value="ECO:0007669"/>
    <property type="project" value="UniProtKB-KW"/>
</dbReference>
<organism evidence="9 10">
    <name type="scientific">Pseudolycoriella hygida</name>
    <dbReference type="NCBI Taxonomy" id="35572"/>
    <lineage>
        <taxon>Eukaryota</taxon>
        <taxon>Metazoa</taxon>
        <taxon>Ecdysozoa</taxon>
        <taxon>Arthropoda</taxon>
        <taxon>Hexapoda</taxon>
        <taxon>Insecta</taxon>
        <taxon>Pterygota</taxon>
        <taxon>Neoptera</taxon>
        <taxon>Endopterygota</taxon>
        <taxon>Diptera</taxon>
        <taxon>Nematocera</taxon>
        <taxon>Sciaroidea</taxon>
        <taxon>Sciaridae</taxon>
        <taxon>Pseudolycoriella</taxon>
    </lineage>
</organism>
<evidence type="ECO:0000256" key="1">
    <source>
        <dbReference type="ARBA" id="ARBA00004613"/>
    </source>
</evidence>
<keyword evidence="5" id="KW-0399">Innate immunity</keyword>
<keyword evidence="3" id="KW-0964">Secreted</keyword>
<dbReference type="GO" id="GO:0005576">
    <property type="term" value="C:extracellular region"/>
    <property type="evidence" value="ECO:0007669"/>
    <property type="project" value="UniProtKB-SubCell"/>
</dbReference>
<evidence type="ECO:0000313" key="10">
    <source>
        <dbReference type="Proteomes" id="UP001151699"/>
    </source>
</evidence>
<evidence type="ECO:0000256" key="7">
    <source>
        <dbReference type="ARBA" id="ARBA00023022"/>
    </source>
</evidence>
<protein>
    <recommendedName>
        <fullName evidence="8">Attacin C-terminal domain-containing protein</fullName>
    </recommendedName>
</protein>
<comment type="similarity">
    <text evidence="2">Belongs to the attacin/sarcotoxin-2 family.</text>
</comment>
<dbReference type="Pfam" id="PF03769">
    <property type="entry name" value="Attacin_C"/>
    <property type="match status" value="1"/>
</dbReference>
<dbReference type="EMBL" id="WJQU01000002">
    <property type="protein sequence ID" value="KAJ6643689.1"/>
    <property type="molecule type" value="Genomic_DNA"/>
</dbReference>
<evidence type="ECO:0000256" key="2">
    <source>
        <dbReference type="ARBA" id="ARBA00007550"/>
    </source>
</evidence>